<dbReference type="InterPro" id="IPR036291">
    <property type="entry name" value="NAD(P)-bd_dom_sf"/>
</dbReference>
<dbReference type="PANTHER" id="PTHR48079">
    <property type="entry name" value="PROTEIN YEEZ"/>
    <property type="match status" value="1"/>
</dbReference>
<dbReference type="PANTHER" id="PTHR48079:SF6">
    <property type="entry name" value="NAD(P)-BINDING DOMAIN-CONTAINING PROTEIN-RELATED"/>
    <property type="match status" value="1"/>
</dbReference>
<dbReference type="GO" id="GO:0005737">
    <property type="term" value="C:cytoplasm"/>
    <property type="evidence" value="ECO:0007669"/>
    <property type="project" value="TreeGrafter"/>
</dbReference>
<dbReference type="EMBL" id="CP034550">
    <property type="protein sequence ID" value="QFZ21725.1"/>
    <property type="molecule type" value="Genomic_DNA"/>
</dbReference>
<evidence type="ECO:0000313" key="4">
    <source>
        <dbReference type="Proteomes" id="UP000325787"/>
    </source>
</evidence>
<dbReference type="InterPro" id="IPR051783">
    <property type="entry name" value="NAD(P)-dependent_oxidoreduct"/>
</dbReference>
<dbReference type="KEGG" id="ssyi:EKG83_33870"/>
<dbReference type="Pfam" id="PF01370">
    <property type="entry name" value="Epimerase"/>
    <property type="match status" value="1"/>
</dbReference>
<dbReference type="SUPFAM" id="SSF51735">
    <property type="entry name" value="NAD(P)-binding Rossmann-fold domains"/>
    <property type="match status" value="1"/>
</dbReference>
<evidence type="ECO:0000313" key="3">
    <source>
        <dbReference type="EMBL" id="QFZ21725.1"/>
    </source>
</evidence>
<dbReference type="OrthoDB" id="3338687at2"/>
<dbReference type="Gene3D" id="3.40.50.720">
    <property type="entry name" value="NAD(P)-binding Rossmann-like Domain"/>
    <property type="match status" value="1"/>
</dbReference>
<dbReference type="AlphaFoldDB" id="A0A5Q0H749"/>
<gene>
    <name evidence="3" type="ORF">EKG83_33870</name>
</gene>
<dbReference type="GO" id="GO:0004029">
    <property type="term" value="F:aldehyde dehydrogenase (NAD+) activity"/>
    <property type="evidence" value="ECO:0007669"/>
    <property type="project" value="TreeGrafter"/>
</dbReference>
<proteinExistence type="predicted"/>
<name>A0A5Q0H749_SACSY</name>
<keyword evidence="4" id="KW-1185">Reference proteome</keyword>
<reference evidence="4" key="1">
    <citation type="journal article" date="2021" name="Curr. Microbiol.">
        <title>Complete genome of nocamycin-producing strain Saccharothrix syringae NRRL B-16468 reveals the biosynthetic potential for secondary metabolites.</title>
        <authorList>
            <person name="Mo X."/>
            <person name="Yang S."/>
        </authorList>
    </citation>
    <scope>NUCLEOTIDE SEQUENCE [LARGE SCALE GENOMIC DNA]</scope>
    <source>
        <strain evidence="4">ATCC 51364 / DSM 43886 / JCM 6844 / KCTC 9398 / NBRC 14523 / NRRL B-16468 / INA 2240</strain>
    </source>
</reference>
<accession>A0A5Q0H749</accession>
<organism evidence="3 4">
    <name type="scientific">Saccharothrix syringae</name>
    <name type="common">Nocardiopsis syringae</name>
    <dbReference type="NCBI Taxonomy" id="103733"/>
    <lineage>
        <taxon>Bacteria</taxon>
        <taxon>Bacillati</taxon>
        <taxon>Actinomycetota</taxon>
        <taxon>Actinomycetes</taxon>
        <taxon>Pseudonocardiales</taxon>
        <taxon>Pseudonocardiaceae</taxon>
        <taxon>Saccharothrix</taxon>
    </lineage>
</organism>
<dbReference type="RefSeq" id="WP_063741393.1">
    <property type="nucleotide sequence ID" value="NZ_CP034550.1"/>
</dbReference>
<feature type="region of interest" description="Disordered" evidence="1">
    <location>
        <begin position="331"/>
        <end position="351"/>
    </location>
</feature>
<evidence type="ECO:0000259" key="2">
    <source>
        <dbReference type="Pfam" id="PF01370"/>
    </source>
</evidence>
<dbReference type="Proteomes" id="UP000325787">
    <property type="component" value="Chromosome"/>
</dbReference>
<protein>
    <submittedName>
        <fullName evidence="3">NAD-dependent epimerase/dehydratase family protein</fullName>
    </submittedName>
</protein>
<dbReference type="InterPro" id="IPR001509">
    <property type="entry name" value="Epimerase_deHydtase"/>
</dbReference>
<feature type="domain" description="NAD-dependent epimerase/dehydratase" evidence="2">
    <location>
        <begin position="3"/>
        <end position="244"/>
    </location>
</feature>
<sequence>MKVVITGATGNVGTGVLRALAADREGHEVVGVCRRPPDHVPPYDGAAWVPCDLGDTSAPEVLAGAFAGADAVVHLAWMFQPLRRGEQVHRTNYTGTLAVLEAAKRAGVPHVVQASSIAAYAPAARGVDPVDEDWPTTGVPGSVYGQGKAEVEALLRRFAEDNPDTVVSVVRPTLVAQREASASFLALFFDPITPRWLLRLVAGGGLPVLPLPADLRVQLVHADDVGDAVVRILRHRAPGAFNLAADTITAKDLAHLAGARLLPIPGRLVRAAVGVLWRLHAVRMSPGWFDVGTRSPLVDTGRARAELSWVARVSSLDAAREQLAGLADGVEGGSPALHRDRLRGATTPALT</sequence>
<evidence type="ECO:0000256" key="1">
    <source>
        <dbReference type="SAM" id="MobiDB-lite"/>
    </source>
</evidence>